<dbReference type="GO" id="GO:0042127">
    <property type="term" value="P:regulation of cell population proliferation"/>
    <property type="evidence" value="ECO:0007669"/>
    <property type="project" value="EnsemblMetazoa"/>
</dbReference>
<evidence type="ECO:0000259" key="14">
    <source>
        <dbReference type="Pfam" id="PF00870"/>
    </source>
</evidence>
<dbReference type="GO" id="GO:0007405">
    <property type="term" value="P:neuroblast proliferation"/>
    <property type="evidence" value="ECO:0007669"/>
    <property type="project" value="EnsemblMetazoa"/>
</dbReference>
<sequence>MSLQASSSFSMTINQNSCSISRTNSQTYFFGGFDDPSNVDLSPIFECDLFPEGPPVQSTGPSAPLVPCNNSTSFAVVQSEPNGIAALPSRIFVNNRGTWTQTPGILIPKRADSDEEYHSTANEASVGSAPETASDDIEKAVAEAGDLTTEPMAFLQGLNSGNLMQFSQQSVLREMILQDLQAQVSTLPKLEKHNNGGYNFSFELVEPPKSDWTISKALNKLYIRMNKVFNVDIQFKARMPIQPLNLRVFLCFVKDVSGPVLRCQNHLSVEPLTDTNEKERENLLRCGNPNTIYCGTAQGKGISERYSVLIPLNVSRSGGRNGGGLVRQTLAFNFVCQNSCFGRKESCLVFCLENASGDIVGQDFLNVKVCTCPKRDHKQEERQKNVMKRKMHATDTEEDDAEDHPSKSRRLTESMHIKEETESNDSFNTTHRGLPHNWDVSATDNGKYQLSITVPNKEWLLDSIEGMIKEAATQVLRSPNKDRLRSYAQSLLKLKKRAYELP</sequence>
<dbReference type="InterPro" id="IPR011615">
    <property type="entry name" value="p53_DNA-bd"/>
</dbReference>
<dbReference type="Gene3D" id="6.10.280.60">
    <property type="entry name" value="Transcription factor p53, C-terminal domain"/>
    <property type="match status" value="1"/>
</dbReference>
<dbReference type="GO" id="GO:0031625">
    <property type="term" value="F:ubiquitin protein ligase binding"/>
    <property type="evidence" value="ECO:0007669"/>
    <property type="project" value="EnsemblMetazoa"/>
</dbReference>
<dbReference type="GO" id="GO:0071480">
    <property type="term" value="P:cellular response to gamma radiation"/>
    <property type="evidence" value="ECO:0007669"/>
    <property type="project" value="EnsemblMetazoa"/>
</dbReference>
<dbReference type="Gene3D" id="2.60.40.720">
    <property type="match status" value="1"/>
</dbReference>
<dbReference type="FunCoup" id="A0A0P8XYV2">
    <property type="interactions" value="555"/>
</dbReference>
<dbReference type="InterPro" id="IPR024631">
    <property type="entry name" value="p53_C_Drosophila"/>
</dbReference>
<evidence type="ECO:0000256" key="2">
    <source>
        <dbReference type="ARBA" id="ARBA00006167"/>
    </source>
</evidence>
<keyword evidence="5 11" id="KW-0862">Zinc</keyword>
<dbReference type="Proteomes" id="UP000007801">
    <property type="component" value="Unassembled WGS sequence"/>
</dbReference>
<keyword evidence="9" id="KW-0804">Transcription</keyword>
<dbReference type="InterPro" id="IPR008967">
    <property type="entry name" value="p53-like_TF_DNA-bd_sf"/>
</dbReference>
<evidence type="ECO:0000256" key="13">
    <source>
        <dbReference type="SAM" id="MobiDB-lite"/>
    </source>
</evidence>
<dbReference type="GO" id="GO:0060785">
    <property type="term" value="P:regulation of apoptosis involved in tissue homeostasis"/>
    <property type="evidence" value="ECO:0007669"/>
    <property type="project" value="EnsemblMetazoa"/>
</dbReference>
<keyword evidence="7" id="KW-0238">DNA-binding</keyword>
<dbReference type="GO" id="GO:0031624">
    <property type="term" value="F:ubiquitin conjugating enzyme binding"/>
    <property type="evidence" value="ECO:0007669"/>
    <property type="project" value="EnsemblMetazoa"/>
</dbReference>
<evidence type="ECO:0000256" key="10">
    <source>
        <dbReference type="ARBA" id="ARBA00023242"/>
    </source>
</evidence>
<dbReference type="GO" id="GO:0007131">
    <property type="term" value="P:reciprocal meiotic recombination"/>
    <property type="evidence" value="ECO:0007669"/>
    <property type="project" value="EnsemblMetazoa"/>
</dbReference>
<dbReference type="GO" id="GO:2000685">
    <property type="term" value="P:positive regulation of cellular response to X-ray"/>
    <property type="evidence" value="ECO:0007669"/>
    <property type="project" value="EnsemblMetazoa"/>
</dbReference>
<evidence type="ECO:0000256" key="7">
    <source>
        <dbReference type="ARBA" id="ARBA00023125"/>
    </source>
</evidence>
<feature type="binding site" evidence="11">
    <location>
        <position position="263"/>
    </location>
    <ligand>
        <name>Zn(2+)</name>
        <dbReference type="ChEBI" id="CHEBI:29105"/>
    </ligand>
</feature>
<dbReference type="GO" id="GO:0042771">
    <property type="term" value="P:intrinsic apoptotic signaling pathway in response to DNA damage by p53 class mediator"/>
    <property type="evidence" value="ECO:0007669"/>
    <property type="project" value="EnsemblMetazoa"/>
</dbReference>
<dbReference type="GO" id="GO:0061629">
    <property type="term" value="F:RNA polymerase II-specific DNA-binding transcription factor binding"/>
    <property type="evidence" value="ECO:0007669"/>
    <property type="project" value="EnsemblMetazoa"/>
</dbReference>
<dbReference type="GO" id="GO:0016239">
    <property type="term" value="P:positive regulation of macroautophagy"/>
    <property type="evidence" value="ECO:0007669"/>
    <property type="project" value="EnsemblMetazoa"/>
</dbReference>
<dbReference type="InterPro" id="IPR012346">
    <property type="entry name" value="p53/RUNT-type_TF_DNA-bd_sf"/>
</dbReference>
<feature type="compositionally biased region" description="Basic and acidic residues" evidence="13">
    <location>
        <begin position="403"/>
        <end position="421"/>
    </location>
</feature>
<accession>A0A0P8XYV2</accession>
<feature type="binding site" evidence="11">
    <location>
        <position position="336"/>
    </location>
    <ligand>
        <name>Zn(2+)</name>
        <dbReference type="ChEBI" id="CHEBI:29105"/>
    </ligand>
</feature>
<dbReference type="GO" id="GO:0000981">
    <property type="term" value="F:DNA-binding transcription factor activity, RNA polymerase II-specific"/>
    <property type="evidence" value="ECO:0007669"/>
    <property type="project" value="TreeGrafter"/>
</dbReference>
<keyword evidence="6" id="KW-0805">Transcription regulation</keyword>
<dbReference type="GO" id="GO:0046620">
    <property type="term" value="P:regulation of organ growth"/>
    <property type="evidence" value="ECO:0007669"/>
    <property type="project" value="EnsemblMetazoa"/>
</dbReference>
<keyword evidence="4 11" id="KW-0479">Metal-binding</keyword>
<dbReference type="SUPFAM" id="SSF49417">
    <property type="entry name" value="p53-like transcription factors"/>
    <property type="match status" value="1"/>
</dbReference>
<evidence type="ECO:0000256" key="12">
    <source>
        <dbReference type="PIRSR" id="PIRSR602117-2"/>
    </source>
</evidence>
<dbReference type="GO" id="GO:0062100">
    <property type="term" value="P:positive regulation of programmed necrotic cell death"/>
    <property type="evidence" value="ECO:0007669"/>
    <property type="project" value="EnsemblMetazoa"/>
</dbReference>
<proteinExistence type="inferred from homology"/>
<dbReference type="PANTHER" id="PTHR11447">
    <property type="entry name" value="CELLULAR TUMOR ANTIGEN P53"/>
    <property type="match status" value="1"/>
</dbReference>
<dbReference type="GO" id="GO:0010369">
    <property type="term" value="C:chromocenter"/>
    <property type="evidence" value="ECO:0007669"/>
    <property type="project" value="EnsemblMetazoa"/>
</dbReference>
<dbReference type="InterPro" id="IPR002117">
    <property type="entry name" value="p53_tumour_suppressor"/>
</dbReference>
<dbReference type="GO" id="GO:1990841">
    <property type="term" value="F:promoter-specific chromatin binding"/>
    <property type="evidence" value="ECO:0007669"/>
    <property type="project" value="EnsemblMetazoa"/>
</dbReference>
<feature type="region of interest" description="Disordered" evidence="13">
    <location>
        <begin position="378"/>
        <end position="431"/>
    </location>
</feature>
<keyword evidence="17" id="KW-1185">Reference proteome</keyword>
<dbReference type="Pfam" id="PF11619">
    <property type="entry name" value="P53_C"/>
    <property type="match status" value="1"/>
</dbReference>
<comment type="subcellular location">
    <subcellularLocation>
        <location evidence="1">Nucleus</location>
    </subcellularLocation>
</comment>
<dbReference type="GO" id="GO:0045944">
    <property type="term" value="P:positive regulation of transcription by RNA polymerase II"/>
    <property type="evidence" value="ECO:0007669"/>
    <property type="project" value="EnsemblMetazoa"/>
</dbReference>
<dbReference type="GO" id="GO:0009411">
    <property type="term" value="P:response to UV"/>
    <property type="evidence" value="ECO:0007669"/>
    <property type="project" value="EnsemblMetazoa"/>
</dbReference>
<dbReference type="GO" id="GO:0006282">
    <property type="term" value="P:regulation of DNA repair"/>
    <property type="evidence" value="ECO:0007669"/>
    <property type="project" value="EnsemblMetazoa"/>
</dbReference>
<organism evidence="16 17">
    <name type="scientific">Drosophila ananassae</name>
    <name type="common">Fruit fly</name>
    <dbReference type="NCBI Taxonomy" id="7217"/>
    <lineage>
        <taxon>Eukaryota</taxon>
        <taxon>Metazoa</taxon>
        <taxon>Ecdysozoa</taxon>
        <taxon>Arthropoda</taxon>
        <taxon>Hexapoda</taxon>
        <taxon>Insecta</taxon>
        <taxon>Pterygota</taxon>
        <taxon>Neoptera</taxon>
        <taxon>Endopterygota</taxon>
        <taxon>Diptera</taxon>
        <taxon>Brachycera</taxon>
        <taxon>Muscomorpha</taxon>
        <taxon>Ephydroidea</taxon>
        <taxon>Drosophilidae</taxon>
        <taxon>Drosophila</taxon>
        <taxon>Sophophora</taxon>
    </lineage>
</organism>
<dbReference type="STRING" id="7217.A0A0P8XYV2"/>
<gene>
    <name evidence="16" type="primary">Dana\GF18271</name>
    <name evidence="16" type="synonym">dana_GLEANR_19530</name>
    <name evidence="16" type="ORF">GF18271</name>
</gene>
<name>A0A0P8XYV2_DROAN</name>
<evidence type="ECO:0000313" key="17">
    <source>
        <dbReference type="Proteomes" id="UP000007801"/>
    </source>
</evidence>
<dbReference type="PANTHER" id="PTHR11447:SF16">
    <property type="entry name" value="P53 PROTEIN LONG FORM VARIANT 1"/>
    <property type="match status" value="1"/>
</dbReference>
<keyword evidence="10" id="KW-0539">Nucleus</keyword>
<evidence type="ECO:0000256" key="4">
    <source>
        <dbReference type="ARBA" id="ARBA00022723"/>
    </source>
</evidence>
<dbReference type="GO" id="GO:0008340">
    <property type="term" value="P:determination of adult lifespan"/>
    <property type="evidence" value="ECO:0007669"/>
    <property type="project" value="EnsemblMetazoa"/>
</dbReference>
<dbReference type="AlphaFoldDB" id="A0A0P8XYV2"/>
<dbReference type="CDD" id="cd08367">
    <property type="entry name" value="P53"/>
    <property type="match status" value="1"/>
</dbReference>
<dbReference type="InParanoid" id="A0A0P8XYV2"/>
<feature type="binding site" evidence="11">
    <location>
        <position position="340"/>
    </location>
    <ligand>
        <name>Zn(2+)</name>
        <dbReference type="ChEBI" id="CHEBI:29105"/>
    </ligand>
</feature>
<protein>
    <submittedName>
        <fullName evidence="16">Uncharacterized protein, isoform B</fullName>
    </submittedName>
</protein>
<dbReference type="EMBL" id="CH902617">
    <property type="protein sequence ID" value="KPU80032.1"/>
    <property type="molecule type" value="Genomic_DNA"/>
</dbReference>
<feature type="domain" description="p53 DNA-binding" evidence="14">
    <location>
        <begin position="191"/>
        <end position="383"/>
    </location>
</feature>
<evidence type="ECO:0000256" key="5">
    <source>
        <dbReference type="ARBA" id="ARBA00022833"/>
    </source>
</evidence>
<reference evidence="16 17" key="1">
    <citation type="journal article" date="2007" name="Nature">
        <title>Evolution of genes and genomes on the Drosophila phylogeny.</title>
        <authorList>
            <consortium name="Drosophila 12 Genomes Consortium"/>
            <person name="Clark A.G."/>
            <person name="Eisen M.B."/>
            <person name="Smith D.R."/>
            <person name="Bergman C.M."/>
            <person name="Oliver B."/>
            <person name="Markow T.A."/>
            <person name="Kaufman T.C."/>
            <person name="Kellis M."/>
            <person name="Gelbart W."/>
            <person name="Iyer V.N."/>
            <person name="Pollard D.A."/>
            <person name="Sackton T.B."/>
            <person name="Larracuente A.M."/>
            <person name="Singh N.D."/>
            <person name="Abad J.P."/>
            <person name="Abt D.N."/>
            <person name="Adryan B."/>
            <person name="Aguade M."/>
            <person name="Akashi H."/>
            <person name="Anderson W.W."/>
            <person name="Aquadro C.F."/>
            <person name="Ardell D.H."/>
            <person name="Arguello R."/>
            <person name="Artieri C.G."/>
            <person name="Barbash D.A."/>
            <person name="Barker D."/>
            <person name="Barsanti P."/>
            <person name="Batterham P."/>
            <person name="Batzoglou S."/>
            <person name="Begun D."/>
            <person name="Bhutkar A."/>
            <person name="Blanco E."/>
            <person name="Bosak S.A."/>
            <person name="Bradley R.K."/>
            <person name="Brand A.D."/>
            <person name="Brent M.R."/>
            <person name="Brooks A.N."/>
            <person name="Brown R.H."/>
            <person name="Butlin R.K."/>
            <person name="Caggese C."/>
            <person name="Calvi B.R."/>
            <person name="Bernardo de Carvalho A."/>
            <person name="Caspi A."/>
            <person name="Castrezana S."/>
            <person name="Celniker S.E."/>
            <person name="Chang J.L."/>
            <person name="Chapple C."/>
            <person name="Chatterji S."/>
            <person name="Chinwalla A."/>
            <person name="Civetta A."/>
            <person name="Clifton S.W."/>
            <person name="Comeron J.M."/>
            <person name="Costello J.C."/>
            <person name="Coyne J.A."/>
            <person name="Daub J."/>
            <person name="David R.G."/>
            <person name="Delcher A.L."/>
            <person name="Delehaunty K."/>
            <person name="Do C.B."/>
            <person name="Ebling H."/>
            <person name="Edwards K."/>
            <person name="Eickbush T."/>
            <person name="Evans J.D."/>
            <person name="Filipski A."/>
            <person name="Findeiss S."/>
            <person name="Freyhult E."/>
            <person name="Fulton L."/>
            <person name="Fulton R."/>
            <person name="Garcia A.C."/>
            <person name="Gardiner A."/>
            <person name="Garfield D.A."/>
            <person name="Garvin B.E."/>
            <person name="Gibson G."/>
            <person name="Gilbert D."/>
            <person name="Gnerre S."/>
            <person name="Godfrey J."/>
            <person name="Good R."/>
            <person name="Gotea V."/>
            <person name="Gravely B."/>
            <person name="Greenberg A.J."/>
            <person name="Griffiths-Jones S."/>
            <person name="Gross S."/>
            <person name="Guigo R."/>
            <person name="Gustafson E.A."/>
            <person name="Haerty W."/>
            <person name="Hahn M.W."/>
            <person name="Halligan D.L."/>
            <person name="Halpern A.L."/>
            <person name="Halter G.M."/>
            <person name="Han M.V."/>
            <person name="Heger A."/>
            <person name="Hillier L."/>
            <person name="Hinrichs A.S."/>
            <person name="Holmes I."/>
            <person name="Hoskins R.A."/>
            <person name="Hubisz M.J."/>
            <person name="Hultmark D."/>
            <person name="Huntley M.A."/>
            <person name="Jaffe D.B."/>
            <person name="Jagadeeshan S."/>
            <person name="Jeck W.R."/>
            <person name="Johnson J."/>
            <person name="Jones C.D."/>
            <person name="Jordan W.C."/>
            <person name="Karpen G.H."/>
            <person name="Kataoka E."/>
            <person name="Keightley P.D."/>
            <person name="Kheradpour P."/>
            <person name="Kirkness E.F."/>
            <person name="Koerich L.B."/>
            <person name="Kristiansen K."/>
            <person name="Kudrna D."/>
            <person name="Kulathinal R.J."/>
            <person name="Kumar S."/>
            <person name="Kwok R."/>
            <person name="Lander E."/>
            <person name="Langley C.H."/>
            <person name="Lapoint R."/>
            <person name="Lazzaro B.P."/>
            <person name="Lee S.J."/>
            <person name="Levesque L."/>
            <person name="Li R."/>
            <person name="Lin C.F."/>
            <person name="Lin M.F."/>
            <person name="Lindblad-Toh K."/>
            <person name="Llopart A."/>
            <person name="Long M."/>
            <person name="Low L."/>
            <person name="Lozovsky E."/>
            <person name="Lu J."/>
            <person name="Luo M."/>
            <person name="Machado C.A."/>
            <person name="Makalowski W."/>
            <person name="Marzo M."/>
            <person name="Matsuda M."/>
            <person name="Matzkin L."/>
            <person name="McAllister B."/>
            <person name="McBride C.S."/>
            <person name="McKernan B."/>
            <person name="McKernan K."/>
            <person name="Mendez-Lago M."/>
            <person name="Minx P."/>
            <person name="Mollenhauer M.U."/>
            <person name="Montooth K."/>
            <person name="Mount S.M."/>
            <person name="Mu X."/>
            <person name="Myers E."/>
            <person name="Negre B."/>
            <person name="Newfeld S."/>
            <person name="Nielsen R."/>
            <person name="Noor M.A."/>
            <person name="O'Grady P."/>
            <person name="Pachter L."/>
            <person name="Papaceit M."/>
            <person name="Parisi M.J."/>
            <person name="Parisi M."/>
            <person name="Parts L."/>
            <person name="Pedersen J.S."/>
            <person name="Pesole G."/>
            <person name="Phillippy A.M."/>
            <person name="Ponting C.P."/>
            <person name="Pop M."/>
            <person name="Porcelli D."/>
            <person name="Powell J.R."/>
            <person name="Prohaska S."/>
            <person name="Pruitt K."/>
            <person name="Puig M."/>
            <person name="Quesneville H."/>
            <person name="Ram K.R."/>
            <person name="Rand D."/>
            <person name="Rasmussen M.D."/>
            <person name="Reed L.K."/>
            <person name="Reenan R."/>
            <person name="Reily A."/>
            <person name="Remington K.A."/>
            <person name="Rieger T.T."/>
            <person name="Ritchie M.G."/>
            <person name="Robin C."/>
            <person name="Rogers Y.H."/>
            <person name="Rohde C."/>
            <person name="Rozas J."/>
            <person name="Rubenfield M.J."/>
            <person name="Ruiz A."/>
            <person name="Russo S."/>
            <person name="Salzberg S.L."/>
            <person name="Sanchez-Gracia A."/>
            <person name="Saranga D.J."/>
            <person name="Sato H."/>
            <person name="Schaeffer S.W."/>
            <person name="Schatz M.C."/>
            <person name="Schlenke T."/>
            <person name="Schwartz R."/>
            <person name="Segarra C."/>
            <person name="Singh R.S."/>
            <person name="Sirot L."/>
            <person name="Sirota M."/>
            <person name="Sisneros N.B."/>
            <person name="Smith C.D."/>
            <person name="Smith T.F."/>
            <person name="Spieth J."/>
            <person name="Stage D.E."/>
            <person name="Stark A."/>
            <person name="Stephan W."/>
            <person name="Strausberg R.L."/>
            <person name="Strempel S."/>
            <person name="Sturgill D."/>
            <person name="Sutton G."/>
            <person name="Sutton G.G."/>
            <person name="Tao W."/>
            <person name="Teichmann S."/>
            <person name="Tobari Y.N."/>
            <person name="Tomimura Y."/>
            <person name="Tsolas J.M."/>
            <person name="Valente V.L."/>
            <person name="Venter E."/>
            <person name="Venter J.C."/>
            <person name="Vicario S."/>
            <person name="Vieira F.G."/>
            <person name="Vilella A.J."/>
            <person name="Villasante A."/>
            <person name="Walenz B."/>
            <person name="Wang J."/>
            <person name="Wasserman M."/>
            <person name="Watts T."/>
            <person name="Wilson D."/>
            <person name="Wilson R.K."/>
            <person name="Wing R.A."/>
            <person name="Wolfner M.F."/>
            <person name="Wong A."/>
            <person name="Wong G.K."/>
            <person name="Wu C.I."/>
            <person name="Wu G."/>
            <person name="Yamamoto D."/>
            <person name="Yang H.P."/>
            <person name="Yang S.P."/>
            <person name="Yorke J.A."/>
            <person name="Yoshida K."/>
            <person name="Zdobnov E."/>
            <person name="Zhang P."/>
            <person name="Zhang Y."/>
            <person name="Zimin A.V."/>
            <person name="Baldwin J."/>
            <person name="Abdouelleil A."/>
            <person name="Abdulkadir J."/>
            <person name="Abebe A."/>
            <person name="Abera B."/>
            <person name="Abreu J."/>
            <person name="Acer S.C."/>
            <person name="Aftuck L."/>
            <person name="Alexander A."/>
            <person name="An P."/>
            <person name="Anderson E."/>
            <person name="Anderson S."/>
            <person name="Arachi H."/>
            <person name="Azer M."/>
            <person name="Bachantsang P."/>
            <person name="Barry A."/>
            <person name="Bayul T."/>
            <person name="Berlin A."/>
            <person name="Bessette D."/>
            <person name="Bloom T."/>
            <person name="Blye J."/>
            <person name="Boguslavskiy L."/>
            <person name="Bonnet C."/>
            <person name="Boukhgalter B."/>
            <person name="Bourzgui I."/>
            <person name="Brown A."/>
            <person name="Cahill P."/>
            <person name="Channer S."/>
            <person name="Cheshatsang Y."/>
            <person name="Chuda L."/>
            <person name="Citroen M."/>
            <person name="Collymore A."/>
            <person name="Cooke P."/>
            <person name="Costello M."/>
            <person name="D'Aco K."/>
            <person name="Daza R."/>
            <person name="De Haan G."/>
            <person name="DeGray S."/>
            <person name="DeMaso C."/>
            <person name="Dhargay N."/>
            <person name="Dooley K."/>
            <person name="Dooley E."/>
            <person name="Doricent M."/>
            <person name="Dorje P."/>
            <person name="Dorjee K."/>
            <person name="Dupes A."/>
            <person name="Elong R."/>
            <person name="Falk J."/>
            <person name="Farina A."/>
            <person name="Faro S."/>
            <person name="Ferguson D."/>
            <person name="Fisher S."/>
            <person name="Foley C.D."/>
            <person name="Franke A."/>
            <person name="Friedrich D."/>
            <person name="Gadbois L."/>
            <person name="Gearin G."/>
            <person name="Gearin C.R."/>
            <person name="Giannoukos G."/>
            <person name="Goode T."/>
            <person name="Graham J."/>
            <person name="Grandbois E."/>
            <person name="Grewal S."/>
            <person name="Gyaltsen K."/>
            <person name="Hafez N."/>
            <person name="Hagos B."/>
            <person name="Hall J."/>
            <person name="Henson C."/>
            <person name="Hollinger A."/>
            <person name="Honan T."/>
            <person name="Huard M.D."/>
            <person name="Hughes L."/>
            <person name="Hurhula B."/>
            <person name="Husby M.E."/>
            <person name="Kamat A."/>
            <person name="Kanga B."/>
            <person name="Kashin S."/>
            <person name="Khazanovich D."/>
            <person name="Kisner P."/>
            <person name="Lance K."/>
            <person name="Lara M."/>
            <person name="Lee W."/>
            <person name="Lennon N."/>
            <person name="Letendre F."/>
            <person name="LeVine R."/>
            <person name="Lipovsky A."/>
            <person name="Liu X."/>
            <person name="Liu J."/>
            <person name="Liu S."/>
            <person name="Lokyitsang T."/>
            <person name="Lokyitsang Y."/>
            <person name="Lubonja R."/>
            <person name="Lui A."/>
            <person name="MacDonald P."/>
            <person name="Magnisalis V."/>
            <person name="Maru K."/>
            <person name="Matthews C."/>
            <person name="McCusker W."/>
            <person name="McDonough S."/>
            <person name="Mehta T."/>
            <person name="Meldrim J."/>
            <person name="Meneus L."/>
            <person name="Mihai O."/>
            <person name="Mihalev A."/>
            <person name="Mihova T."/>
            <person name="Mittelman R."/>
            <person name="Mlenga V."/>
            <person name="Montmayeur A."/>
            <person name="Mulrain L."/>
            <person name="Navidi A."/>
            <person name="Naylor J."/>
            <person name="Negash T."/>
            <person name="Nguyen T."/>
            <person name="Nguyen N."/>
            <person name="Nicol R."/>
            <person name="Norbu C."/>
            <person name="Norbu N."/>
            <person name="Novod N."/>
            <person name="O'Neill B."/>
            <person name="Osman S."/>
            <person name="Markiewicz E."/>
            <person name="Oyono O.L."/>
            <person name="Patti C."/>
            <person name="Phunkhang P."/>
            <person name="Pierre F."/>
            <person name="Priest M."/>
            <person name="Raghuraman S."/>
            <person name="Rege F."/>
            <person name="Reyes R."/>
            <person name="Rise C."/>
            <person name="Rogov P."/>
            <person name="Ross K."/>
            <person name="Ryan E."/>
            <person name="Settipalli S."/>
            <person name="Shea T."/>
            <person name="Sherpa N."/>
            <person name="Shi L."/>
            <person name="Shih D."/>
            <person name="Sparrow T."/>
            <person name="Spaulding J."/>
            <person name="Stalker J."/>
            <person name="Stange-Thomann N."/>
            <person name="Stavropoulos S."/>
            <person name="Stone C."/>
            <person name="Strader C."/>
            <person name="Tesfaye S."/>
            <person name="Thomson T."/>
            <person name="Thoulutsang Y."/>
            <person name="Thoulutsang D."/>
            <person name="Topham K."/>
            <person name="Topping I."/>
            <person name="Tsamla T."/>
            <person name="Vassiliev H."/>
            <person name="Vo A."/>
            <person name="Wangchuk T."/>
            <person name="Wangdi T."/>
            <person name="Weiand M."/>
            <person name="Wilkinson J."/>
            <person name="Wilson A."/>
            <person name="Yadav S."/>
            <person name="Young G."/>
            <person name="Yu Q."/>
            <person name="Zembek L."/>
            <person name="Zhong D."/>
            <person name="Zimmer A."/>
            <person name="Zwirko Z."/>
            <person name="Jaffe D.B."/>
            <person name="Alvarez P."/>
            <person name="Brockman W."/>
            <person name="Butler J."/>
            <person name="Chin C."/>
            <person name="Gnerre S."/>
            <person name="Grabherr M."/>
            <person name="Kleber M."/>
            <person name="Mauceli E."/>
            <person name="MacCallum I."/>
        </authorList>
    </citation>
    <scope>NUCLEOTIDE SEQUENCE [LARGE SCALE GENOMIC DNA]</scope>
    <source>
        <strain evidence="17">Tucson 14024-0371.13</strain>
    </source>
</reference>
<feature type="region of interest" description="Disordered" evidence="13">
    <location>
        <begin position="113"/>
        <end position="134"/>
    </location>
</feature>
<feature type="binding site" evidence="11">
    <location>
        <position position="266"/>
    </location>
    <ligand>
        <name>Zn(2+)</name>
        <dbReference type="ChEBI" id="CHEBI:29105"/>
    </ligand>
</feature>
<dbReference type="GeneID" id="6501048"/>
<dbReference type="GO" id="GO:0001097">
    <property type="term" value="F:TFIIH-class transcription factor complex binding"/>
    <property type="evidence" value="ECO:0007669"/>
    <property type="project" value="EnsemblMetazoa"/>
</dbReference>
<dbReference type="GO" id="GO:0042246">
    <property type="term" value="P:tissue regeneration"/>
    <property type="evidence" value="ECO:0007669"/>
    <property type="project" value="EnsemblMetazoa"/>
</dbReference>
<dbReference type="OrthoDB" id="5915660at2759"/>
<feature type="site" description="Interaction with DNA" evidence="12">
    <location>
        <position position="209"/>
    </location>
</feature>
<evidence type="ECO:0000256" key="8">
    <source>
        <dbReference type="ARBA" id="ARBA00023159"/>
    </source>
</evidence>
<dbReference type="GO" id="GO:0005634">
    <property type="term" value="C:nucleus"/>
    <property type="evidence" value="ECO:0007669"/>
    <property type="project" value="UniProtKB-SubCell"/>
</dbReference>
<evidence type="ECO:0000256" key="1">
    <source>
        <dbReference type="ARBA" id="ARBA00004123"/>
    </source>
</evidence>
<dbReference type="GO" id="GO:0046872">
    <property type="term" value="F:metal ion binding"/>
    <property type="evidence" value="ECO:0007669"/>
    <property type="project" value="UniProtKB-KW"/>
</dbReference>
<dbReference type="SMR" id="A0A0P8XYV2"/>
<dbReference type="Pfam" id="PF00870">
    <property type="entry name" value="P53"/>
    <property type="match status" value="1"/>
</dbReference>
<dbReference type="GO" id="GO:0009267">
    <property type="term" value="P:cellular response to starvation"/>
    <property type="evidence" value="ECO:0007669"/>
    <property type="project" value="EnsemblMetazoa"/>
</dbReference>
<comment type="cofactor">
    <cofactor evidence="11">
        <name>Zn(2+)</name>
        <dbReference type="ChEBI" id="CHEBI:29105"/>
    </cofactor>
    <text evidence="11">Binds 1 zinc ion per subunit.</text>
</comment>
<dbReference type="GO" id="GO:0000978">
    <property type="term" value="F:RNA polymerase II cis-regulatory region sequence-specific DNA binding"/>
    <property type="evidence" value="ECO:0007669"/>
    <property type="project" value="TreeGrafter"/>
</dbReference>
<dbReference type="GO" id="GO:0035234">
    <property type="term" value="P:ectopic germ cell programmed cell death"/>
    <property type="evidence" value="ECO:0007669"/>
    <property type="project" value="EnsemblMetazoa"/>
</dbReference>
<feature type="domain" description="Transcription factor p53 C-terminal Drosophila" evidence="15">
    <location>
        <begin position="436"/>
        <end position="502"/>
    </location>
</feature>
<evidence type="ECO:0000313" key="16">
    <source>
        <dbReference type="EMBL" id="KPU80032.1"/>
    </source>
</evidence>
<evidence type="ECO:0000256" key="9">
    <source>
        <dbReference type="ARBA" id="ARBA00023163"/>
    </source>
</evidence>
<evidence type="ECO:0000256" key="3">
    <source>
        <dbReference type="ARBA" id="ARBA00022703"/>
    </source>
</evidence>
<dbReference type="GO" id="GO:0000791">
    <property type="term" value="C:euchromatin"/>
    <property type="evidence" value="ECO:0007669"/>
    <property type="project" value="EnsemblMetazoa"/>
</dbReference>
<evidence type="ECO:0000256" key="6">
    <source>
        <dbReference type="ARBA" id="ARBA00023015"/>
    </source>
</evidence>
<dbReference type="GO" id="GO:0046533">
    <property type="term" value="P:negative regulation of photoreceptor cell differentiation"/>
    <property type="evidence" value="ECO:0007669"/>
    <property type="project" value="EnsemblMetazoa"/>
</dbReference>
<keyword evidence="3" id="KW-0053">Apoptosis</keyword>
<evidence type="ECO:0000256" key="11">
    <source>
        <dbReference type="PIRSR" id="PIRSR602117-1"/>
    </source>
</evidence>
<dbReference type="GO" id="GO:0010628">
    <property type="term" value="P:positive regulation of gene expression"/>
    <property type="evidence" value="ECO:0007669"/>
    <property type="project" value="EnsemblMetazoa"/>
</dbReference>
<evidence type="ECO:0000259" key="15">
    <source>
        <dbReference type="Pfam" id="PF11619"/>
    </source>
</evidence>
<dbReference type="GO" id="GO:0045787">
    <property type="term" value="P:positive regulation of cell cycle"/>
    <property type="evidence" value="ECO:0007669"/>
    <property type="project" value="EnsemblMetazoa"/>
</dbReference>
<dbReference type="InterPro" id="IPR038163">
    <property type="entry name" value="Dro_p53_C_sf"/>
</dbReference>
<dbReference type="GO" id="GO:0048477">
    <property type="term" value="P:oogenesis"/>
    <property type="evidence" value="ECO:0007669"/>
    <property type="project" value="EnsemblMetazoa"/>
</dbReference>
<comment type="similarity">
    <text evidence="2">Belongs to the p53 family.</text>
</comment>
<keyword evidence="8" id="KW-0010">Activator</keyword>